<dbReference type="EMBL" id="CP120983">
    <property type="protein sequence ID" value="WLQ64957.1"/>
    <property type="molecule type" value="Genomic_DNA"/>
</dbReference>
<dbReference type="Proteomes" id="UP001224433">
    <property type="component" value="Chromosome"/>
</dbReference>
<dbReference type="PANTHER" id="PTHR43781">
    <property type="entry name" value="SACCHAROPINE DEHYDROGENASE"/>
    <property type="match status" value="1"/>
</dbReference>
<dbReference type="PANTHER" id="PTHR43781:SF1">
    <property type="entry name" value="SACCHAROPINE DEHYDROGENASE"/>
    <property type="match status" value="1"/>
</dbReference>
<gene>
    <name evidence="2" type="ORF">P8A20_15710</name>
</gene>
<dbReference type="SUPFAM" id="SSF51735">
    <property type="entry name" value="NAD(P)-binding Rossmann-fold domains"/>
    <property type="match status" value="1"/>
</dbReference>
<reference evidence="2 3" key="1">
    <citation type="submission" date="2023-03" db="EMBL/GenBank/DDBJ databases">
        <title>Isolation and description of six Streptomyces strains from soil environments, able to metabolize different microbial glucans.</title>
        <authorList>
            <person name="Widen T."/>
            <person name="Larsbrink J."/>
        </authorList>
    </citation>
    <scope>NUCLEOTIDE SEQUENCE [LARGE SCALE GENOMIC DNA]</scope>
    <source>
        <strain evidence="2 3">Alt3</strain>
    </source>
</reference>
<name>A0ABY9JAX4_9ACTN</name>
<accession>A0ABY9JAX4</accession>
<evidence type="ECO:0000313" key="2">
    <source>
        <dbReference type="EMBL" id="WLQ64957.1"/>
    </source>
</evidence>
<dbReference type="Pfam" id="PF03435">
    <property type="entry name" value="Sacchrp_dh_NADP"/>
    <property type="match status" value="1"/>
</dbReference>
<dbReference type="InterPro" id="IPR036291">
    <property type="entry name" value="NAD(P)-bd_dom_sf"/>
</dbReference>
<evidence type="ECO:0000259" key="1">
    <source>
        <dbReference type="Pfam" id="PF03435"/>
    </source>
</evidence>
<keyword evidence="3" id="KW-1185">Reference proteome</keyword>
<organism evidence="2 3">
    <name type="scientific">Streptomyces glycanivorans</name>
    <dbReference type="NCBI Taxonomy" id="3033808"/>
    <lineage>
        <taxon>Bacteria</taxon>
        <taxon>Bacillati</taxon>
        <taxon>Actinomycetota</taxon>
        <taxon>Actinomycetes</taxon>
        <taxon>Kitasatosporales</taxon>
        <taxon>Streptomycetaceae</taxon>
        <taxon>Streptomyces</taxon>
    </lineage>
</organism>
<evidence type="ECO:0000313" key="3">
    <source>
        <dbReference type="Proteomes" id="UP001224433"/>
    </source>
</evidence>
<feature type="domain" description="Saccharopine dehydrogenase NADP binding" evidence="1">
    <location>
        <begin position="8"/>
        <end position="126"/>
    </location>
</feature>
<dbReference type="InterPro" id="IPR005097">
    <property type="entry name" value="Sacchrp_dh_NADP-bd"/>
</dbReference>
<sequence>MAATPRLLVYGATGYTGRLVAEHAKESGLDVVVAGRNRERVTALGEELGVESRAFALDDPEVLRAALDGITVVLNVAGPFRHTARPLMDAGIDAGVHYLDTTAEYDVFAAARSRDTAAKAAGVMIMSGVGWDVVPSDSVAAHAAARVTDPVSLRLALKLLSATAEEAEGLNLFSRGSIISATEGIGDLGSLVRTDGDIVALREPKTASFDFGDSGPEEAVSASMGDLVTSHFATGIPTIEVYVQAGQPLPVDLDLSALPDGPTAEEREVGRSKVVAEVTGRDGSVARSIIETPTGYRFTQLSSVEIARRVLAGSFTPGFQAPSSAYGPEIALAIADTRIVDVRDSTSTR</sequence>
<protein>
    <submittedName>
        <fullName evidence="2">Saccharopine dehydrogenase NADP-binding domain-containing protein</fullName>
    </submittedName>
</protein>
<dbReference type="Gene3D" id="3.40.50.720">
    <property type="entry name" value="NAD(P)-binding Rossmann-like Domain"/>
    <property type="match status" value="1"/>
</dbReference>
<dbReference type="RefSeq" id="WP_147961496.1">
    <property type="nucleotide sequence ID" value="NZ_CP120983.1"/>
</dbReference>
<proteinExistence type="predicted"/>